<dbReference type="RefSeq" id="WP_266122577.1">
    <property type="nucleotide sequence ID" value="NZ_JAJHNU010000001.1"/>
</dbReference>
<dbReference type="NCBIfam" id="TIGR03347">
    <property type="entry name" value="VI_chp_1"/>
    <property type="match status" value="1"/>
</dbReference>
<dbReference type="InterPro" id="IPR010732">
    <property type="entry name" value="T6SS_TssG-like"/>
</dbReference>
<dbReference type="PANTHER" id="PTHR35564">
    <property type="match status" value="1"/>
</dbReference>
<protein>
    <submittedName>
        <fullName evidence="1">Type VI secretion system baseplate subunit TssG</fullName>
    </submittedName>
</protein>
<dbReference type="PANTHER" id="PTHR35564:SF3">
    <property type="entry name" value="TYPE VI SECRETION SYSTEM BASEPLATE SUBUNIT TSSG"/>
    <property type="match status" value="1"/>
</dbReference>
<comment type="caution">
    <text evidence="1">The sequence shown here is derived from an EMBL/GenBank/DDBJ whole genome shotgun (WGS) entry which is preliminary data.</text>
</comment>
<dbReference type="EMBL" id="JAJHNU010000001">
    <property type="protein sequence ID" value="MDN4120087.1"/>
    <property type="molecule type" value="Genomic_DNA"/>
</dbReference>
<gene>
    <name evidence="1" type="primary">tssG</name>
    <name evidence="1" type="ORF">LMS43_02170</name>
</gene>
<name>A0ABT8EFM9_9BURK</name>
<organism evidence="1 2">
    <name type="scientific">Alcaligenes endophyticus</name>
    <dbReference type="NCBI Taxonomy" id="1929088"/>
    <lineage>
        <taxon>Bacteria</taxon>
        <taxon>Pseudomonadati</taxon>
        <taxon>Pseudomonadota</taxon>
        <taxon>Betaproteobacteria</taxon>
        <taxon>Burkholderiales</taxon>
        <taxon>Alcaligenaceae</taxon>
        <taxon>Alcaligenes</taxon>
    </lineage>
</organism>
<accession>A0ABT8EFM9</accession>
<sequence length="317" mass="36289">MKKRLLGQGERFSFFQAMRLLRRLAQNEGVEQPALKTRPNVSLHFPGTDLSAIEEVAPGKFKLTANFLGLYGVTSPLPNFYSERILDEHHDGYHSNRDFLDIVSQTIYPLFFRAWLKPRAHLRIQEFGDDRLLEILHTFVGINEPLKLLQKPGFNHLLRFAGLFSQFPRSAMGLRTIIAALYPDAEVEVVQQDELWQTIPVQQRMLLGEQACTLGEDSHTGSLVRSRRSNLTLKIHQLEQSLFLSLLPGAEEFNKLSLIVRYYLFDPLHVRLELQLRPGAAQPVQLGAPNKNWLALGRDTWLTDENARFPAQVRVTL</sequence>
<keyword evidence="2" id="KW-1185">Reference proteome</keyword>
<dbReference type="Proteomes" id="UP001168613">
    <property type="component" value="Unassembled WGS sequence"/>
</dbReference>
<evidence type="ECO:0000313" key="1">
    <source>
        <dbReference type="EMBL" id="MDN4120087.1"/>
    </source>
</evidence>
<dbReference type="Pfam" id="PF06996">
    <property type="entry name" value="T6SS_TssG"/>
    <property type="match status" value="1"/>
</dbReference>
<proteinExistence type="predicted"/>
<reference evidence="1" key="1">
    <citation type="submission" date="2021-11" db="EMBL/GenBank/DDBJ databases">
        <title>Draft genome sequence of Alcaligenes endophyticus type strain CCUG 75668T.</title>
        <authorList>
            <person name="Salva-Serra F."/>
            <person name="Duran R.E."/>
            <person name="Seeger M."/>
            <person name="Moore E.R.B."/>
            <person name="Jaen-Luchoro D."/>
        </authorList>
    </citation>
    <scope>NUCLEOTIDE SEQUENCE</scope>
    <source>
        <strain evidence="1">CCUG 75668</strain>
    </source>
</reference>
<evidence type="ECO:0000313" key="2">
    <source>
        <dbReference type="Proteomes" id="UP001168613"/>
    </source>
</evidence>